<feature type="compositionally biased region" description="Low complexity" evidence="1">
    <location>
        <begin position="76"/>
        <end position="93"/>
    </location>
</feature>
<feature type="region of interest" description="Disordered" evidence="1">
    <location>
        <begin position="300"/>
        <end position="425"/>
    </location>
</feature>
<feature type="region of interest" description="Disordered" evidence="1">
    <location>
        <begin position="1"/>
        <end position="238"/>
    </location>
</feature>
<organism evidence="2 3">
    <name type="scientific">Armillaria ostoyae</name>
    <name type="common">Armillaria root rot fungus</name>
    <dbReference type="NCBI Taxonomy" id="47428"/>
    <lineage>
        <taxon>Eukaryota</taxon>
        <taxon>Fungi</taxon>
        <taxon>Dikarya</taxon>
        <taxon>Basidiomycota</taxon>
        <taxon>Agaricomycotina</taxon>
        <taxon>Agaricomycetes</taxon>
        <taxon>Agaricomycetidae</taxon>
        <taxon>Agaricales</taxon>
        <taxon>Marasmiineae</taxon>
        <taxon>Physalacriaceae</taxon>
        <taxon>Armillaria</taxon>
    </lineage>
</organism>
<feature type="compositionally biased region" description="Polar residues" evidence="1">
    <location>
        <begin position="117"/>
        <end position="152"/>
    </location>
</feature>
<feature type="compositionally biased region" description="Pro residues" evidence="1">
    <location>
        <begin position="1"/>
        <end position="12"/>
    </location>
</feature>
<evidence type="ECO:0000256" key="1">
    <source>
        <dbReference type="SAM" id="MobiDB-lite"/>
    </source>
</evidence>
<name>A0A284S642_ARMOS</name>
<feature type="compositionally biased region" description="Low complexity" evidence="1">
    <location>
        <begin position="158"/>
        <end position="174"/>
    </location>
</feature>
<gene>
    <name evidence="2" type="ORF">ARMOST_20010</name>
</gene>
<dbReference type="EMBL" id="FUEG01000035">
    <property type="protein sequence ID" value="SJL16484.1"/>
    <property type="molecule type" value="Genomic_DNA"/>
</dbReference>
<feature type="compositionally biased region" description="Basic residues" evidence="1">
    <location>
        <begin position="316"/>
        <end position="332"/>
    </location>
</feature>
<sequence length="425" mass="47570">MFQEPPLPPIPPRRPRTMGGTYGLASAPPPRPIYSPFMPRTSNELTLRTPRPRYGLSSSSRPFAIPAIPVPYGLAPPTTTRPLPSSSTPPQLSESVPQPTSPPIQMRIPTPTPQIMEETSPSLNERMTTPSTPMEGITSDQNSVPSTESSSAPIVLRPGSSDGSTSSSEAPSTPQMSEFQWASTSPSPTPSHFHNAEETPPWRPEYSPTGTEQRERPLPGIEYQMLDPEPRPNNTSWLTTYSHWPSQRETVQTWMAPPDFDNFNQDEETFGGYTTDIYEGYRGFTPAPQPPFYISLFPLPDSPNWETRHPTPYQTHPHRIQGYRPPQYRKRPFAGQDPPDPDDNERAGGSNNPPDPREEERHKAAEIAGQKLREIAELEKKLNDAEMEHRDHATRWGLPLCPSDKGKEPDRGRQPAQLPLPPNQY</sequence>
<protein>
    <submittedName>
        <fullName evidence="2">Uncharacterized protein</fullName>
    </submittedName>
</protein>
<evidence type="ECO:0000313" key="2">
    <source>
        <dbReference type="EMBL" id="SJL16484.1"/>
    </source>
</evidence>
<feature type="compositionally biased region" description="Basic and acidic residues" evidence="1">
    <location>
        <begin position="404"/>
        <end position="413"/>
    </location>
</feature>
<reference evidence="3" key="1">
    <citation type="journal article" date="2017" name="Nat. Ecol. Evol.">
        <title>Genome expansion and lineage-specific genetic innovations in the forest pathogenic fungi Armillaria.</title>
        <authorList>
            <person name="Sipos G."/>
            <person name="Prasanna A.N."/>
            <person name="Walter M.C."/>
            <person name="O'Connor E."/>
            <person name="Balint B."/>
            <person name="Krizsan K."/>
            <person name="Kiss B."/>
            <person name="Hess J."/>
            <person name="Varga T."/>
            <person name="Slot J."/>
            <person name="Riley R."/>
            <person name="Boka B."/>
            <person name="Rigling D."/>
            <person name="Barry K."/>
            <person name="Lee J."/>
            <person name="Mihaltcheva S."/>
            <person name="LaButti K."/>
            <person name="Lipzen A."/>
            <person name="Waldron R."/>
            <person name="Moloney N.M."/>
            <person name="Sperisen C."/>
            <person name="Kredics L."/>
            <person name="Vagvoelgyi C."/>
            <person name="Patrignani A."/>
            <person name="Fitzpatrick D."/>
            <person name="Nagy I."/>
            <person name="Doyle S."/>
            <person name="Anderson J.B."/>
            <person name="Grigoriev I.V."/>
            <person name="Gueldener U."/>
            <person name="Muensterkoetter M."/>
            <person name="Nagy L.G."/>
        </authorList>
    </citation>
    <scope>NUCLEOTIDE SEQUENCE [LARGE SCALE GENOMIC DNA]</scope>
    <source>
        <strain evidence="3">C18/9</strain>
    </source>
</reference>
<evidence type="ECO:0000313" key="3">
    <source>
        <dbReference type="Proteomes" id="UP000219338"/>
    </source>
</evidence>
<proteinExistence type="predicted"/>
<accession>A0A284S642</accession>
<dbReference type="AlphaFoldDB" id="A0A284S642"/>
<dbReference type="Proteomes" id="UP000219338">
    <property type="component" value="Unassembled WGS sequence"/>
</dbReference>
<feature type="compositionally biased region" description="Basic and acidic residues" evidence="1">
    <location>
        <begin position="355"/>
        <end position="394"/>
    </location>
</feature>
<keyword evidence="3" id="KW-1185">Reference proteome</keyword>